<comment type="caution">
    <text evidence="1">The sequence shown here is derived from an EMBL/GenBank/DDBJ whole genome shotgun (WGS) entry which is preliminary data.</text>
</comment>
<dbReference type="RefSeq" id="WP_275712274.1">
    <property type="nucleotide sequence ID" value="NZ_JAKLTN010000005.1"/>
</dbReference>
<evidence type="ECO:0000313" key="2">
    <source>
        <dbReference type="Proteomes" id="UP001165384"/>
    </source>
</evidence>
<keyword evidence="1" id="KW-0808">Transferase</keyword>
<evidence type="ECO:0000313" key="1">
    <source>
        <dbReference type="EMBL" id="MCG2578875.1"/>
    </source>
</evidence>
<dbReference type="NCBIfam" id="TIGR04422">
    <property type="entry name" value="PLP_IMCC1989"/>
    <property type="match status" value="1"/>
</dbReference>
<keyword evidence="1" id="KW-0032">Aminotransferase</keyword>
<keyword evidence="2" id="KW-1185">Reference proteome</keyword>
<dbReference type="InterPro" id="IPR030954">
    <property type="entry name" value="PLP_IMCC1989"/>
</dbReference>
<accession>A0ABS9K6X6</accession>
<dbReference type="SUPFAM" id="SSF53383">
    <property type="entry name" value="PLP-dependent transferases"/>
    <property type="match status" value="1"/>
</dbReference>
<gene>
    <name evidence="1" type="ORF">LZ012_17915</name>
</gene>
<dbReference type="GO" id="GO:0008483">
    <property type="term" value="F:transaminase activity"/>
    <property type="evidence" value="ECO:0007669"/>
    <property type="project" value="UniProtKB-KW"/>
</dbReference>
<sequence>MTALFLWPSPQKLQAKHFFGSGVTTEDIEDQLRQLFPAAEPVLFSSARAGLSASLEHLGLTRPDLVWCPPFSSHCVFESIARVATPNTESERPPKVALIYHQWGYVVSSAFPAGTTIIEDAVDTLLCPGANPFAIGGRFALWSLPKTIASHWGGVVFCQSRDDAQNLRQIRALRPISSTAQALLRLAGERSHLAHLYWHGTEGAAGMLPTFALRQIQSCLNDLPEEVDARQRRLAQLAPYSLVPLPSTPRLPCCLPLPVELQPLGPLPSGHVLTVGLRSFNLAAIAPDVRWQRVFPAPIHQDTDGTHIADSVAKIYSQPQISLHEPGIVR</sequence>
<dbReference type="Proteomes" id="UP001165384">
    <property type="component" value="Unassembled WGS sequence"/>
</dbReference>
<proteinExistence type="predicted"/>
<dbReference type="EMBL" id="JAKLTN010000005">
    <property type="protein sequence ID" value="MCG2578875.1"/>
    <property type="molecule type" value="Genomic_DNA"/>
</dbReference>
<organism evidence="1 2">
    <name type="scientific">Dechloromonas hankyongensis</name>
    <dbReference type="NCBI Taxonomy" id="2908002"/>
    <lineage>
        <taxon>Bacteria</taxon>
        <taxon>Pseudomonadati</taxon>
        <taxon>Pseudomonadota</taxon>
        <taxon>Betaproteobacteria</taxon>
        <taxon>Rhodocyclales</taxon>
        <taxon>Azonexaceae</taxon>
        <taxon>Dechloromonas</taxon>
    </lineage>
</organism>
<name>A0ABS9K6X6_9RHOO</name>
<protein>
    <submittedName>
        <fullName evidence="1">PLP-dependent aminotransferase</fullName>
    </submittedName>
</protein>
<dbReference type="InterPro" id="IPR015424">
    <property type="entry name" value="PyrdxlP-dep_Trfase"/>
</dbReference>
<reference evidence="1" key="1">
    <citation type="submission" date="2022-01" db="EMBL/GenBank/DDBJ databases">
        <authorList>
            <person name="Jo J.-H."/>
            <person name="Im W.-T."/>
        </authorList>
    </citation>
    <scope>NUCLEOTIDE SEQUENCE</scope>
    <source>
        <strain evidence="1">XY25</strain>
    </source>
</reference>